<dbReference type="AlphaFoldDB" id="A0AAF0J0Z2"/>
<dbReference type="Pfam" id="PF00226">
    <property type="entry name" value="DnaJ"/>
    <property type="match status" value="1"/>
</dbReference>
<dbReference type="PANTHER" id="PTHR44200:SF1">
    <property type="entry name" value="DNAJ HOMOLOG SUBFAMILY C MEMBER 7"/>
    <property type="match status" value="1"/>
</dbReference>
<dbReference type="Proteomes" id="UP001213623">
    <property type="component" value="Chromosome 1"/>
</dbReference>
<gene>
    <name evidence="3" type="ORF">MNAN1_000281</name>
</gene>
<dbReference type="Pfam" id="PF13181">
    <property type="entry name" value="TPR_8"/>
    <property type="match status" value="1"/>
</dbReference>
<evidence type="ECO:0000259" key="2">
    <source>
        <dbReference type="SMART" id="SM00271"/>
    </source>
</evidence>
<dbReference type="PRINTS" id="PR00625">
    <property type="entry name" value="JDOMAIN"/>
</dbReference>
<dbReference type="SUPFAM" id="SSF46565">
    <property type="entry name" value="Chaperone J-domain"/>
    <property type="match status" value="1"/>
</dbReference>
<dbReference type="PANTHER" id="PTHR44200">
    <property type="entry name" value="DNAJ HOMOLOG SUBFAMILY C MEMBER 7"/>
    <property type="match status" value="1"/>
</dbReference>
<feature type="coiled-coil region" evidence="1">
    <location>
        <begin position="107"/>
        <end position="134"/>
    </location>
</feature>
<sequence length="510" mass="56153">MSAADEAKQRGNDLFKGGKFRDAVQAYTEAISSDPQSDLLLLNRCAAYMALSDYQHALADAEQAVQLQGEAPTPKAIIRLSKCLVGVGRPRDSVAALQPLRNGQAGTEAEQKQAQDVELQAQEMERHLVTLEAYVREKNWLLASIALDQAQGVMKLSDMTSPKAWQELRAKILLQRGQYAQAQSLVTDMYRADASNTDVVLLSARVFLANNDVAKAVTQAQAALRLDPDRSDAKKFLRKCKALSALKDEANSAFKENRSDEALAKYAELLQVADTDTDADGDAKKFKAVIYSNRAILLSKLSRYSESIEDCTQALQLDPGFVKPLKTRARAYLSNEQYEKAVRDFKRAVDASSGTAEHEALLRECRRAEVDLKRSKKQEYVYTYANTSYYKILGVPKTASEPEIKKAFRKESLKHHPDKGGDEEKFKLCNEAYSVLSDEQKRRRYDSGVDDMDPMDFGGMGGMGGFGGMGGMGGVNLADLFGAQFANFDMGPGGTSTHFYGPGASSFRFG</sequence>
<proteinExistence type="predicted"/>
<dbReference type="CDD" id="cd06257">
    <property type="entry name" value="DnaJ"/>
    <property type="match status" value="1"/>
</dbReference>
<dbReference type="SUPFAM" id="SSF48452">
    <property type="entry name" value="TPR-like"/>
    <property type="match status" value="2"/>
</dbReference>
<dbReference type="Pfam" id="PF00515">
    <property type="entry name" value="TPR_1"/>
    <property type="match status" value="1"/>
</dbReference>
<protein>
    <recommendedName>
        <fullName evidence="2">J domain-containing protein</fullName>
    </recommendedName>
</protein>
<accession>A0AAF0J0Z2</accession>
<dbReference type="Gene3D" id="1.10.287.110">
    <property type="entry name" value="DnaJ domain"/>
    <property type="match status" value="1"/>
</dbReference>
<dbReference type="InterPro" id="IPR052758">
    <property type="entry name" value="SRC_co-chaperone"/>
</dbReference>
<dbReference type="SMART" id="SM00028">
    <property type="entry name" value="TPR"/>
    <property type="match status" value="6"/>
</dbReference>
<evidence type="ECO:0000256" key="1">
    <source>
        <dbReference type="SAM" id="Coils"/>
    </source>
</evidence>
<keyword evidence="4" id="KW-1185">Reference proteome</keyword>
<feature type="domain" description="J" evidence="2">
    <location>
        <begin position="387"/>
        <end position="441"/>
    </location>
</feature>
<dbReference type="SMART" id="SM00271">
    <property type="entry name" value="DnaJ"/>
    <property type="match status" value="1"/>
</dbReference>
<dbReference type="Gene3D" id="1.25.40.10">
    <property type="entry name" value="Tetratricopeptide repeat domain"/>
    <property type="match status" value="1"/>
</dbReference>
<evidence type="ECO:0000313" key="3">
    <source>
        <dbReference type="EMBL" id="WFD25312.1"/>
    </source>
</evidence>
<dbReference type="Pfam" id="PF14559">
    <property type="entry name" value="TPR_19"/>
    <property type="match status" value="1"/>
</dbReference>
<keyword evidence="1" id="KW-0175">Coiled coil</keyword>
<dbReference type="InterPro" id="IPR019734">
    <property type="entry name" value="TPR_rpt"/>
</dbReference>
<dbReference type="Pfam" id="PF13432">
    <property type="entry name" value="TPR_16"/>
    <property type="match status" value="1"/>
</dbReference>
<reference evidence="3" key="1">
    <citation type="submission" date="2023-03" db="EMBL/GenBank/DDBJ databases">
        <title>Mating type loci evolution in Malassezia.</title>
        <authorList>
            <person name="Coelho M.A."/>
        </authorList>
    </citation>
    <scope>NUCLEOTIDE SEQUENCE</scope>
    <source>
        <strain evidence="3">CBS 9557</strain>
    </source>
</reference>
<dbReference type="EMBL" id="CP119892">
    <property type="protein sequence ID" value="WFD25312.1"/>
    <property type="molecule type" value="Genomic_DNA"/>
</dbReference>
<name>A0AAF0J0Z2_9BASI</name>
<dbReference type="InterPro" id="IPR011990">
    <property type="entry name" value="TPR-like_helical_dom_sf"/>
</dbReference>
<dbReference type="InterPro" id="IPR001623">
    <property type="entry name" value="DnaJ_domain"/>
</dbReference>
<evidence type="ECO:0000313" key="4">
    <source>
        <dbReference type="Proteomes" id="UP001213623"/>
    </source>
</evidence>
<dbReference type="InterPro" id="IPR036869">
    <property type="entry name" value="J_dom_sf"/>
</dbReference>
<organism evidence="3 4">
    <name type="scientific">Malassezia nana</name>
    <dbReference type="NCBI Taxonomy" id="180528"/>
    <lineage>
        <taxon>Eukaryota</taxon>
        <taxon>Fungi</taxon>
        <taxon>Dikarya</taxon>
        <taxon>Basidiomycota</taxon>
        <taxon>Ustilaginomycotina</taxon>
        <taxon>Malasseziomycetes</taxon>
        <taxon>Malasseziales</taxon>
        <taxon>Malasseziaceae</taxon>
        <taxon>Malassezia</taxon>
    </lineage>
</organism>